<feature type="non-terminal residue" evidence="2">
    <location>
        <position position="1"/>
    </location>
</feature>
<dbReference type="EMBL" id="CALNXK010000155">
    <property type="protein sequence ID" value="CAH3170391.1"/>
    <property type="molecule type" value="Genomic_DNA"/>
</dbReference>
<gene>
    <name evidence="2" type="ORF">PLOB_00010679</name>
</gene>
<feature type="compositionally biased region" description="Basic residues" evidence="1">
    <location>
        <begin position="188"/>
        <end position="200"/>
    </location>
</feature>
<evidence type="ECO:0000313" key="3">
    <source>
        <dbReference type="Proteomes" id="UP001159405"/>
    </source>
</evidence>
<feature type="region of interest" description="Disordered" evidence="1">
    <location>
        <begin position="176"/>
        <end position="200"/>
    </location>
</feature>
<protein>
    <submittedName>
        <fullName evidence="2">Uncharacterized protein</fullName>
    </submittedName>
</protein>
<accession>A0ABN8QTS0</accession>
<evidence type="ECO:0000313" key="2">
    <source>
        <dbReference type="EMBL" id="CAH3170391.1"/>
    </source>
</evidence>
<feature type="compositionally biased region" description="Basic and acidic residues" evidence="1">
    <location>
        <begin position="176"/>
        <end position="187"/>
    </location>
</feature>
<reference evidence="2 3" key="1">
    <citation type="submission" date="2022-05" db="EMBL/GenBank/DDBJ databases">
        <authorList>
            <consortium name="Genoscope - CEA"/>
            <person name="William W."/>
        </authorList>
    </citation>
    <scope>NUCLEOTIDE SEQUENCE [LARGE SCALE GENOMIC DNA]</scope>
</reference>
<proteinExistence type="predicted"/>
<sequence>IAISTSADRDVSERGVRVKVLGRSGGLRLVRESGKRRDISKNDGVLVVEIDYIKQKNEQGRDVGKPVSTLANQDFAIAVNKSANYQGVSAAHINLKSYLAAPKAHLIADIYIFRATGNVTFGNETTEVQNGTMKFFVQIKNYTFCDGQVIPSICKANETGKYLEVAIVVKGKKGETPKLENEADRKKREGRRPTIKRPKGMRCPMPMGYPMFVRQGSKNRFIFRCNKFNRTVIFDPYLEVSEGDDTGDSSPMPPTENATSIHVNVFMFITLLATFFM</sequence>
<evidence type="ECO:0000256" key="1">
    <source>
        <dbReference type="SAM" id="MobiDB-lite"/>
    </source>
</evidence>
<name>A0ABN8QTS0_9CNID</name>
<keyword evidence="3" id="KW-1185">Reference proteome</keyword>
<organism evidence="2 3">
    <name type="scientific">Porites lobata</name>
    <dbReference type="NCBI Taxonomy" id="104759"/>
    <lineage>
        <taxon>Eukaryota</taxon>
        <taxon>Metazoa</taxon>
        <taxon>Cnidaria</taxon>
        <taxon>Anthozoa</taxon>
        <taxon>Hexacorallia</taxon>
        <taxon>Scleractinia</taxon>
        <taxon>Fungiina</taxon>
        <taxon>Poritidae</taxon>
        <taxon>Porites</taxon>
    </lineage>
</organism>
<comment type="caution">
    <text evidence="2">The sequence shown here is derived from an EMBL/GenBank/DDBJ whole genome shotgun (WGS) entry which is preliminary data.</text>
</comment>
<dbReference type="Proteomes" id="UP001159405">
    <property type="component" value="Unassembled WGS sequence"/>
</dbReference>